<feature type="region of interest" description="Disordered" evidence="10">
    <location>
        <begin position="431"/>
        <end position="459"/>
    </location>
</feature>
<dbReference type="OrthoDB" id="5243643at2"/>
<dbReference type="InterPro" id="IPR036922">
    <property type="entry name" value="Rieske_2Fe-2S_sf"/>
</dbReference>
<evidence type="ECO:0000256" key="6">
    <source>
        <dbReference type="ARBA" id="ARBA00023002"/>
    </source>
</evidence>
<dbReference type="SUPFAM" id="SSF55961">
    <property type="entry name" value="Bet v1-like"/>
    <property type="match status" value="1"/>
</dbReference>
<evidence type="ECO:0000256" key="3">
    <source>
        <dbReference type="ARBA" id="ARBA00022714"/>
    </source>
</evidence>
<dbReference type="InterPro" id="IPR050584">
    <property type="entry name" value="Cholesterol_7-desaturase"/>
</dbReference>
<dbReference type="InterPro" id="IPR017941">
    <property type="entry name" value="Rieske_2Fe-2S"/>
</dbReference>
<keyword evidence="7" id="KW-0408">Iron</keyword>
<dbReference type="GO" id="GO:0004497">
    <property type="term" value="F:monooxygenase activity"/>
    <property type="evidence" value="ECO:0007669"/>
    <property type="project" value="UniProtKB-ARBA"/>
</dbReference>
<organism evidence="12 13">
    <name type="scientific">Mycolicibacterium vulneris</name>
    <dbReference type="NCBI Taxonomy" id="547163"/>
    <lineage>
        <taxon>Bacteria</taxon>
        <taxon>Bacillati</taxon>
        <taxon>Actinomycetota</taxon>
        <taxon>Actinomycetes</taxon>
        <taxon>Mycobacteriales</taxon>
        <taxon>Mycobacteriaceae</taxon>
        <taxon>Mycolicibacterium</taxon>
    </lineage>
</organism>
<gene>
    <name evidence="12" type="ORF">B8W69_14215</name>
</gene>
<evidence type="ECO:0000256" key="7">
    <source>
        <dbReference type="ARBA" id="ARBA00023004"/>
    </source>
</evidence>
<dbReference type="Gene3D" id="3.90.380.10">
    <property type="entry name" value="Naphthalene 1,2-dioxygenase Alpha Subunit, Chain A, domain 1"/>
    <property type="match status" value="1"/>
</dbReference>
<dbReference type="GO" id="GO:0051537">
    <property type="term" value="F:2 iron, 2 sulfur cluster binding"/>
    <property type="evidence" value="ECO:0007669"/>
    <property type="project" value="UniProtKB-KW"/>
</dbReference>
<dbReference type="GO" id="GO:0005737">
    <property type="term" value="C:cytoplasm"/>
    <property type="evidence" value="ECO:0007669"/>
    <property type="project" value="TreeGrafter"/>
</dbReference>
<evidence type="ECO:0000313" key="13">
    <source>
        <dbReference type="Proteomes" id="UP000242320"/>
    </source>
</evidence>
<dbReference type="GO" id="GO:0016705">
    <property type="term" value="F:oxidoreductase activity, acting on paired donors, with incorporation or reduction of molecular oxygen"/>
    <property type="evidence" value="ECO:0007669"/>
    <property type="project" value="UniProtKB-ARBA"/>
</dbReference>
<keyword evidence="3" id="KW-0001">2Fe-2S</keyword>
<evidence type="ECO:0000256" key="1">
    <source>
        <dbReference type="ARBA" id="ARBA00004370"/>
    </source>
</evidence>
<dbReference type="GO" id="GO:0016020">
    <property type="term" value="C:membrane"/>
    <property type="evidence" value="ECO:0007669"/>
    <property type="project" value="UniProtKB-SubCell"/>
</dbReference>
<feature type="domain" description="Rieske" evidence="11">
    <location>
        <begin position="108"/>
        <end position="210"/>
    </location>
</feature>
<keyword evidence="8" id="KW-0411">Iron-sulfur</keyword>
<dbReference type="PANTHER" id="PTHR21266">
    <property type="entry name" value="IRON-SULFUR DOMAIN CONTAINING PROTEIN"/>
    <property type="match status" value="1"/>
</dbReference>
<evidence type="ECO:0000256" key="4">
    <source>
        <dbReference type="ARBA" id="ARBA00022723"/>
    </source>
</evidence>
<comment type="caution">
    <text evidence="12">The sequence shown here is derived from an EMBL/GenBank/DDBJ whole genome shotgun (WGS) entry which is preliminary data.</text>
</comment>
<keyword evidence="13" id="KW-1185">Reference proteome</keyword>
<feature type="region of interest" description="Disordered" evidence="10">
    <location>
        <begin position="74"/>
        <end position="95"/>
    </location>
</feature>
<dbReference type="EMBL" id="NCXM01000013">
    <property type="protein sequence ID" value="OSC27342.1"/>
    <property type="molecule type" value="Genomic_DNA"/>
</dbReference>
<keyword evidence="6" id="KW-0560">Oxidoreductase</keyword>
<evidence type="ECO:0000313" key="12">
    <source>
        <dbReference type="EMBL" id="OSC27342.1"/>
    </source>
</evidence>
<evidence type="ECO:0000256" key="5">
    <source>
        <dbReference type="ARBA" id="ARBA00022989"/>
    </source>
</evidence>
<dbReference type="PROSITE" id="PS51296">
    <property type="entry name" value="RIESKE"/>
    <property type="match status" value="1"/>
</dbReference>
<dbReference type="Proteomes" id="UP000242320">
    <property type="component" value="Unassembled WGS sequence"/>
</dbReference>
<evidence type="ECO:0000259" key="11">
    <source>
        <dbReference type="PROSITE" id="PS51296"/>
    </source>
</evidence>
<dbReference type="Pfam" id="PF00355">
    <property type="entry name" value="Rieske"/>
    <property type="match status" value="1"/>
</dbReference>
<evidence type="ECO:0000256" key="9">
    <source>
        <dbReference type="ARBA" id="ARBA00023136"/>
    </source>
</evidence>
<accession>A0A1X2L032</accession>
<keyword evidence="4" id="KW-0479">Metal-binding</keyword>
<sequence>MRRPTLISVKDSPRLSRRSTASSRRCFVGVLLSARPGRFLRVMDAMTSQISRSPPCRTHCPIICPMSLSRTSKERSMTVDSRPIPTATTKPDKRYAPALNPAYPASWWIVALSTDVARGRSEPVRALEKDLVLWRDDDGCLHCQAAHCLHLGAHLGYGGMVRGTTLHCPFHGWGYDPTGSVVSQVGPSRQLKNRCLPTYRIMERDGAVYLWNGDGEPDHVIPDLYEHYGVSPRDFITVPHRLYMPFPAKYFAENICDGMHLAFAHGAAEWGEAVALEETSTMIKIENRLHSYRPWYTWANLKRLYRQGELVNIFTPVRGSLIATSFGATIHLTHIENTGNWGDHLVCWTPCNEDDHHFFAIDVVPRPRVPIVGPLLETLMTKVLRLGLYSTAAQDVALLRHRVEGPKPPYAPFDKGLIAFRRHWDSRIPGDGNMDSGAIRSNGPRAGISSGLHARKAGE</sequence>
<protein>
    <recommendedName>
        <fullName evidence="11">Rieske domain-containing protein</fullName>
    </recommendedName>
</protein>
<dbReference type="Gene3D" id="2.102.10.10">
    <property type="entry name" value="Rieske [2Fe-2S] iron-sulphur domain"/>
    <property type="match status" value="1"/>
</dbReference>
<reference evidence="12 13" key="1">
    <citation type="submission" date="2017-04" db="EMBL/GenBank/DDBJ databases">
        <title>The new phylogeny of genus Mycobacterium.</title>
        <authorList>
            <person name="Tortoli E."/>
            <person name="Trovato A."/>
            <person name="Cirillo D.M."/>
        </authorList>
    </citation>
    <scope>NUCLEOTIDE SEQUENCE [LARGE SCALE GENOMIC DNA]</scope>
    <source>
        <strain evidence="12 13">DSM 45247</strain>
    </source>
</reference>
<comment type="subcellular location">
    <subcellularLocation>
        <location evidence="1">Membrane</location>
    </subcellularLocation>
</comment>
<keyword evidence="2" id="KW-0812">Transmembrane</keyword>
<dbReference type="SUPFAM" id="SSF50022">
    <property type="entry name" value="ISP domain"/>
    <property type="match status" value="1"/>
</dbReference>
<dbReference type="GO" id="GO:0046872">
    <property type="term" value="F:metal ion binding"/>
    <property type="evidence" value="ECO:0007669"/>
    <property type="project" value="UniProtKB-KW"/>
</dbReference>
<keyword evidence="9" id="KW-0472">Membrane</keyword>
<evidence type="ECO:0000256" key="8">
    <source>
        <dbReference type="ARBA" id="ARBA00023014"/>
    </source>
</evidence>
<evidence type="ECO:0000256" key="2">
    <source>
        <dbReference type="ARBA" id="ARBA00022692"/>
    </source>
</evidence>
<proteinExistence type="predicted"/>
<dbReference type="AlphaFoldDB" id="A0A1X2L032"/>
<evidence type="ECO:0000256" key="10">
    <source>
        <dbReference type="SAM" id="MobiDB-lite"/>
    </source>
</evidence>
<name>A0A1X2L032_9MYCO</name>
<dbReference type="PANTHER" id="PTHR21266:SF32">
    <property type="entry name" value="CHOLESTEROL 7-DESATURASE NVD"/>
    <property type="match status" value="1"/>
</dbReference>
<keyword evidence="5" id="KW-1133">Transmembrane helix</keyword>